<dbReference type="InterPro" id="IPR015864">
    <property type="entry name" value="FAD_synthase"/>
</dbReference>
<dbReference type="InterPro" id="IPR015865">
    <property type="entry name" value="Riboflavin_kinase_bac/euk"/>
</dbReference>
<dbReference type="InterPro" id="IPR002606">
    <property type="entry name" value="Riboflavin_kinase_bac"/>
</dbReference>
<evidence type="ECO:0000256" key="2">
    <source>
        <dbReference type="ARBA" id="ARBA00004726"/>
    </source>
</evidence>
<dbReference type="GO" id="GO:0003919">
    <property type="term" value="F:FMN adenylyltransferase activity"/>
    <property type="evidence" value="ECO:0007669"/>
    <property type="project" value="UniProtKB-UniRule"/>
</dbReference>
<reference evidence="17 18" key="1">
    <citation type="submission" date="2018-03" db="EMBL/GenBank/DDBJ databases">
        <title>Genomic Encyclopedia of Type Strains, Phase III (KMG-III): the genomes of soil and plant-associated and newly described type strains.</title>
        <authorList>
            <person name="Whitman W."/>
        </authorList>
    </citation>
    <scope>NUCLEOTIDE SEQUENCE [LARGE SCALE GENOMIC DNA]</scope>
    <source>
        <strain evidence="17 18">CGMCC 1.12700</strain>
    </source>
</reference>
<evidence type="ECO:0000256" key="12">
    <source>
        <dbReference type="ARBA" id="ARBA00023268"/>
    </source>
</evidence>
<dbReference type="EC" id="2.7.1.26" evidence="15"/>
<dbReference type="NCBIfam" id="NF004162">
    <property type="entry name" value="PRK05627.1-5"/>
    <property type="match status" value="1"/>
</dbReference>
<keyword evidence="12" id="KW-0511">Multifunctional enzyme</keyword>
<evidence type="ECO:0000256" key="13">
    <source>
        <dbReference type="ARBA" id="ARBA00047880"/>
    </source>
</evidence>
<dbReference type="InterPro" id="IPR023468">
    <property type="entry name" value="Riboflavin_kinase"/>
</dbReference>
<name>A0A2P8CZC2_9BACT</name>
<dbReference type="GO" id="GO:0009398">
    <property type="term" value="P:FMN biosynthetic process"/>
    <property type="evidence" value="ECO:0007669"/>
    <property type="project" value="UniProtKB-UniRule"/>
</dbReference>
<comment type="catalytic activity">
    <reaction evidence="14 15">
        <text>FMN + ATP + H(+) = FAD + diphosphate</text>
        <dbReference type="Rhea" id="RHEA:17237"/>
        <dbReference type="ChEBI" id="CHEBI:15378"/>
        <dbReference type="ChEBI" id="CHEBI:30616"/>
        <dbReference type="ChEBI" id="CHEBI:33019"/>
        <dbReference type="ChEBI" id="CHEBI:57692"/>
        <dbReference type="ChEBI" id="CHEBI:58210"/>
        <dbReference type="EC" id="2.7.7.2"/>
    </reaction>
</comment>
<dbReference type="AlphaFoldDB" id="A0A2P8CZC2"/>
<dbReference type="Gene3D" id="2.40.30.30">
    <property type="entry name" value="Riboflavin kinase-like"/>
    <property type="match status" value="1"/>
</dbReference>
<dbReference type="Proteomes" id="UP000240572">
    <property type="component" value="Unassembled WGS sequence"/>
</dbReference>
<keyword evidence="6 15" id="KW-0808">Transferase</keyword>
<comment type="caution">
    <text evidence="17">The sequence shown here is derived from an EMBL/GenBank/DDBJ whole genome shotgun (WGS) entry which is preliminary data.</text>
</comment>
<dbReference type="UniPathway" id="UPA00277">
    <property type="reaction ID" value="UER00407"/>
</dbReference>
<evidence type="ECO:0000256" key="6">
    <source>
        <dbReference type="ARBA" id="ARBA00022679"/>
    </source>
</evidence>
<keyword evidence="18" id="KW-1185">Reference proteome</keyword>
<keyword evidence="11 15" id="KW-0067">ATP-binding</keyword>
<keyword evidence="10 15" id="KW-0274">FAD</keyword>
<dbReference type="InterPro" id="IPR023465">
    <property type="entry name" value="Riboflavin_kinase_dom_sf"/>
</dbReference>
<dbReference type="GO" id="GO:0008531">
    <property type="term" value="F:riboflavin kinase activity"/>
    <property type="evidence" value="ECO:0007669"/>
    <property type="project" value="UniProtKB-UniRule"/>
</dbReference>
<comment type="pathway">
    <text evidence="3 15">Cofactor biosynthesis; FMN biosynthesis; FMN from riboflavin (ATP route): step 1/1.</text>
</comment>
<proteinExistence type="inferred from homology"/>
<organism evidence="17 18">
    <name type="scientific">Taibaiella chishuiensis</name>
    <dbReference type="NCBI Taxonomy" id="1434707"/>
    <lineage>
        <taxon>Bacteria</taxon>
        <taxon>Pseudomonadati</taxon>
        <taxon>Bacteroidota</taxon>
        <taxon>Chitinophagia</taxon>
        <taxon>Chitinophagales</taxon>
        <taxon>Chitinophagaceae</taxon>
        <taxon>Taibaiella</taxon>
    </lineage>
</organism>
<sequence length="307" mass="34243">MAVFHEFRELPVFRNPVVTIGSFDGVHHGHKVILSEVVKEAKAVNGESILITFEPHPRKIIHPEQPLGLLTAPEQKIRLIEAEGIDHIFVVPFTRDFSMLSAAEYVTDFLVKHFNPHTIVIGYDHHFGHSREGDIGLLRTMLEPQVRIAEIPAQLIDDAAVSSTKIRNALLKGNVKEAAEMLERPYTFTATVVHGNKLGRTIGYPTANLEPVYADLLIPGIGIYAVRAAVGDRLYNGMMSIGYRPTVTDEKKITIEVNIFDFAAEIYGQRITVHCIEYLRGEEKFDGLEALTAQIAQDEIRSRAVLG</sequence>
<comment type="pathway">
    <text evidence="2 15">Cofactor biosynthesis; FAD biosynthesis; FAD from FMN: step 1/1.</text>
</comment>
<evidence type="ECO:0000256" key="14">
    <source>
        <dbReference type="ARBA" id="ARBA00049494"/>
    </source>
</evidence>
<dbReference type="EMBL" id="PYGD01000008">
    <property type="protein sequence ID" value="PSK90328.1"/>
    <property type="molecule type" value="Genomic_DNA"/>
</dbReference>
<dbReference type="OrthoDB" id="9803667at2"/>
<protein>
    <recommendedName>
        <fullName evidence="15">Riboflavin biosynthesis protein</fullName>
    </recommendedName>
    <domain>
        <recommendedName>
            <fullName evidence="15">Riboflavin kinase</fullName>
            <ecNumber evidence="15">2.7.1.26</ecNumber>
        </recommendedName>
        <alternativeName>
            <fullName evidence="15">Flavokinase</fullName>
        </alternativeName>
    </domain>
    <domain>
        <recommendedName>
            <fullName evidence="15">FMN adenylyltransferase</fullName>
            <ecNumber evidence="15">2.7.7.2</ecNumber>
        </recommendedName>
        <alternativeName>
            <fullName evidence="15">FAD pyrophosphorylase</fullName>
        </alternativeName>
        <alternativeName>
            <fullName evidence="15">FAD synthase</fullName>
        </alternativeName>
    </domain>
</protein>
<evidence type="ECO:0000256" key="15">
    <source>
        <dbReference type="PIRNR" id="PIRNR004491"/>
    </source>
</evidence>
<gene>
    <name evidence="17" type="ORF">B0I18_10857</name>
</gene>
<dbReference type="PIRSF" id="PIRSF004491">
    <property type="entry name" value="FAD_Synth"/>
    <property type="match status" value="1"/>
</dbReference>
<evidence type="ECO:0000256" key="7">
    <source>
        <dbReference type="ARBA" id="ARBA00022695"/>
    </source>
</evidence>
<dbReference type="NCBIfam" id="NF004160">
    <property type="entry name" value="PRK05627.1-3"/>
    <property type="match status" value="1"/>
</dbReference>
<keyword evidence="9 15" id="KW-0418">Kinase</keyword>
<dbReference type="PANTHER" id="PTHR22749">
    <property type="entry name" value="RIBOFLAVIN KINASE/FMN ADENYLYLTRANSFERASE"/>
    <property type="match status" value="1"/>
</dbReference>
<keyword evidence="8 15" id="KW-0547">Nucleotide-binding</keyword>
<dbReference type="Pfam" id="PF06574">
    <property type="entry name" value="FAD_syn"/>
    <property type="match status" value="1"/>
</dbReference>
<evidence type="ECO:0000259" key="16">
    <source>
        <dbReference type="SMART" id="SM00904"/>
    </source>
</evidence>
<dbReference type="SUPFAM" id="SSF82114">
    <property type="entry name" value="Riboflavin kinase-like"/>
    <property type="match status" value="1"/>
</dbReference>
<dbReference type="PANTHER" id="PTHR22749:SF6">
    <property type="entry name" value="RIBOFLAVIN KINASE"/>
    <property type="match status" value="1"/>
</dbReference>
<comment type="function">
    <text evidence="1">Catalyzes the phosphorylation of riboflavin to FMN followed by the adenylation of FMN to FAD.</text>
</comment>
<keyword evidence="4 15" id="KW-0285">Flavoprotein</keyword>
<evidence type="ECO:0000256" key="11">
    <source>
        <dbReference type="ARBA" id="ARBA00022840"/>
    </source>
</evidence>
<dbReference type="SUPFAM" id="SSF52374">
    <property type="entry name" value="Nucleotidylyl transferase"/>
    <property type="match status" value="1"/>
</dbReference>
<dbReference type="RefSeq" id="WP_106524208.1">
    <property type="nucleotide sequence ID" value="NZ_PYGD01000008.1"/>
</dbReference>
<dbReference type="GO" id="GO:0009231">
    <property type="term" value="P:riboflavin biosynthetic process"/>
    <property type="evidence" value="ECO:0007669"/>
    <property type="project" value="InterPro"/>
</dbReference>
<dbReference type="InterPro" id="IPR014729">
    <property type="entry name" value="Rossmann-like_a/b/a_fold"/>
</dbReference>
<dbReference type="SMART" id="SM00904">
    <property type="entry name" value="Flavokinase"/>
    <property type="match status" value="1"/>
</dbReference>
<evidence type="ECO:0000313" key="18">
    <source>
        <dbReference type="Proteomes" id="UP000240572"/>
    </source>
</evidence>
<keyword evidence="7 15" id="KW-0548">Nucleotidyltransferase</keyword>
<accession>A0A2P8CZC2</accession>
<evidence type="ECO:0000313" key="17">
    <source>
        <dbReference type="EMBL" id="PSK90328.1"/>
    </source>
</evidence>
<keyword evidence="5 15" id="KW-0288">FMN</keyword>
<dbReference type="UniPathway" id="UPA00276">
    <property type="reaction ID" value="UER00406"/>
</dbReference>
<dbReference type="NCBIfam" id="TIGR00083">
    <property type="entry name" value="ribF"/>
    <property type="match status" value="1"/>
</dbReference>
<dbReference type="EC" id="2.7.7.2" evidence="15"/>
<dbReference type="FunFam" id="3.40.50.620:FF:000021">
    <property type="entry name" value="Riboflavin biosynthesis protein"/>
    <property type="match status" value="1"/>
</dbReference>
<evidence type="ECO:0000256" key="4">
    <source>
        <dbReference type="ARBA" id="ARBA00022630"/>
    </source>
</evidence>
<comment type="catalytic activity">
    <reaction evidence="13 15">
        <text>riboflavin + ATP = FMN + ADP + H(+)</text>
        <dbReference type="Rhea" id="RHEA:14357"/>
        <dbReference type="ChEBI" id="CHEBI:15378"/>
        <dbReference type="ChEBI" id="CHEBI:30616"/>
        <dbReference type="ChEBI" id="CHEBI:57986"/>
        <dbReference type="ChEBI" id="CHEBI:58210"/>
        <dbReference type="ChEBI" id="CHEBI:456216"/>
        <dbReference type="EC" id="2.7.1.26"/>
    </reaction>
</comment>
<evidence type="ECO:0000256" key="10">
    <source>
        <dbReference type="ARBA" id="ARBA00022827"/>
    </source>
</evidence>
<dbReference type="GO" id="GO:0005524">
    <property type="term" value="F:ATP binding"/>
    <property type="evidence" value="ECO:0007669"/>
    <property type="project" value="UniProtKB-UniRule"/>
</dbReference>
<dbReference type="Pfam" id="PF01687">
    <property type="entry name" value="Flavokinase"/>
    <property type="match status" value="1"/>
</dbReference>
<feature type="domain" description="Riboflavin kinase" evidence="16">
    <location>
        <begin position="181"/>
        <end position="307"/>
    </location>
</feature>
<evidence type="ECO:0000256" key="8">
    <source>
        <dbReference type="ARBA" id="ARBA00022741"/>
    </source>
</evidence>
<comment type="similarity">
    <text evidence="15">Belongs to the ribF family.</text>
</comment>
<evidence type="ECO:0000256" key="3">
    <source>
        <dbReference type="ARBA" id="ARBA00005201"/>
    </source>
</evidence>
<evidence type="ECO:0000256" key="5">
    <source>
        <dbReference type="ARBA" id="ARBA00022643"/>
    </source>
</evidence>
<dbReference type="GO" id="GO:0006747">
    <property type="term" value="P:FAD biosynthetic process"/>
    <property type="evidence" value="ECO:0007669"/>
    <property type="project" value="UniProtKB-UniRule"/>
</dbReference>
<dbReference type="Gene3D" id="3.40.50.620">
    <property type="entry name" value="HUPs"/>
    <property type="match status" value="1"/>
</dbReference>
<dbReference type="CDD" id="cd02064">
    <property type="entry name" value="FAD_synthetase_N"/>
    <property type="match status" value="1"/>
</dbReference>
<evidence type="ECO:0000256" key="1">
    <source>
        <dbReference type="ARBA" id="ARBA00002121"/>
    </source>
</evidence>
<evidence type="ECO:0000256" key="9">
    <source>
        <dbReference type="ARBA" id="ARBA00022777"/>
    </source>
</evidence>